<comment type="similarity">
    <text evidence="3">Belongs to the metallophosphoesterase superfamily. Purple acid phosphatase family.</text>
</comment>
<dbReference type="Gene3D" id="3.60.21.10">
    <property type="match status" value="1"/>
</dbReference>
<dbReference type="Pfam" id="PF14008">
    <property type="entry name" value="Metallophos_C"/>
    <property type="match status" value="1"/>
</dbReference>
<evidence type="ECO:0000313" key="5">
    <source>
        <dbReference type="EMBL" id="CAF1338349.1"/>
    </source>
</evidence>
<evidence type="ECO:0000256" key="2">
    <source>
        <dbReference type="ARBA" id="ARBA00023180"/>
    </source>
</evidence>
<dbReference type="Proteomes" id="UP000663844">
    <property type="component" value="Unassembled WGS sequence"/>
</dbReference>
<dbReference type="EC" id="3.1.3.2" evidence="3"/>
<dbReference type="PANTHER" id="PTHR45867">
    <property type="entry name" value="PURPLE ACID PHOSPHATASE"/>
    <property type="match status" value="1"/>
</dbReference>
<dbReference type="Proteomes" id="UP000663845">
    <property type="component" value="Unassembled WGS sequence"/>
</dbReference>
<accession>A0A815GE84</accession>
<proteinExistence type="inferred from homology"/>
<evidence type="ECO:0000256" key="3">
    <source>
        <dbReference type="RuleBase" id="RU361203"/>
    </source>
</evidence>
<evidence type="ECO:0000313" key="6">
    <source>
        <dbReference type="EMBL" id="CAF3816037.1"/>
    </source>
</evidence>
<dbReference type="InterPro" id="IPR002048">
    <property type="entry name" value="EF_hand_dom"/>
</dbReference>
<dbReference type="GO" id="GO:0003993">
    <property type="term" value="F:acid phosphatase activity"/>
    <property type="evidence" value="ECO:0007669"/>
    <property type="project" value="UniProtKB-EC"/>
</dbReference>
<dbReference type="AlphaFoldDB" id="A0A815GE84"/>
<dbReference type="Pfam" id="PF16656">
    <property type="entry name" value="Pur_ac_phosph_N"/>
    <property type="match status" value="1"/>
</dbReference>
<dbReference type="InterPro" id="IPR008963">
    <property type="entry name" value="Purple_acid_Pase-like_N"/>
</dbReference>
<dbReference type="PROSITE" id="PS50222">
    <property type="entry name" value="EF_HAND_2"/>
    <property type="match status" value="1"/>
</dbReference>
<evidence type="ECO:0000313" key="7">
    <source>
        <dbReference type="Proteomes" id="UP000663845"/>
    </source>
</evidence>
<evidence type="ECO:0000259" key="4">
    <source>
        <dbReference type="PROSITE" id="PS50222"/>
    </source>
</evidence>
<keyword evidence="3" id="KW-0378">Hydrolase</keyword>
<gene>
    <name evidence="5" type="ORF">JYZ213_LOCUS34349</name>
    <name evidence="6" type="ORF">OXD698_LOCUS19139</name>
</gene>
<dbReference type="SUPFAM" id="SSF49363">
    <property type="entry name" value="Purple acid phosphatase, N-terminal domain"/>
    <property type="match status" value="1"/>
</dbReference>
<keyword evidence="2" id="KW-0325">Glycoprotein</keyword>
<dbReference type="GO" id="GO:0005509">
    <property type="term" value="F:calcium ion binding"/>
    <property type="evidence" value="ECO:0007669"/>
    <property type="project" value="InterPro"/>
</dbReference>
<dbReference type="SUPFAM" id="SSF56300">
    <property type="entry name" value="Metallo-dependent phosphatases"/>
    <property type="match status" value="1"/>
</dbReference>
<dbReference type="InterPro" id="IPR029052">
    <property type="entry name" value="Metallo-depent_PP-like"/>
</dbReference>
<dbReference type="SUPFAM" id="SSF47473">
    <property type="entry name" value="EF-hand"/>
    <property type="match status" value="1"/>
</dbReference>
<dbReference type="EMBL" id="CAJNOG010000697">
    <property type="protein sequence ID" value="CAF1338349.1"/>
    <property type="molecule type" value="Genomic_DNA"/>
</dbReference>
<keyword evidence="1 3" id="KW-0732">Signal</keyword>
<dbReference type="InterPro" id="IPR011992">
    <property type="entry name" value="EF-hand-dom_pair"/>
</dbReference>
<protein>
    <recommendedName>
        <fullName evidence="3">Purple acid phosphatase</fullName>
        <ecNumber evidence="3">3.1.3.2</ecNumber>
    </recommendedName>
</protein>
<dbReference type="Gene3D" id="2.60.40.380">
    <property type="entry name" value="Purple acid phosphatase-like, N-terminal"/>
    <property type="match status" value="1"/>
</dbReference>
<dbReference type="EMBL" id="CAJOAZ010001447">
    <property type="protein sequence ID" value="CAF3816037.1"/>
    <property type="molecule type" value="Genomic_DNA"/>
</dbReference>
<organism evidence="5 7">
    <name type="scientific">Adineta steineri</name>
    <dbReference type="NCBI Taxonomy" id="433720"/>
    <lineage>
        <taxon>Eukaryota</taxon>
        <taxon>Metazoa</taxon>
        <taxon>Spiralia</taxon>
        <taxon>Gnathifera</taxon>
        <taxon>Rotifera</taxon>
        <taxon>Eurotatoria</taxon>
        <taxon>Bdelloidea</taxon>
        <taxon>Adinetida</taxon>
        <taxon>Adinetidae</taxon>
        <taxon>Adineta</taxon>
    </lineage>
</organism>
<evidence type="ECO:0000256" key="1">
    <source>
        <dbReference type="ARBA" id="ARBA00022729"/>
    </source>
</evidence>
<sequence length="535" mass="62127">MFSLVVLSFLVLAFSSEGIHPDLKIYFDLIDLNYNGKITSEELSVFFDRFYEEKPDTIVLSPPTLSPMTKAMLDKLIHRYNRNSTIDYLILSDLDRAFNELYSLQSDQVPNAIYEGLVPEQVHLSYTHNIHNQMFISFVTRGRPTSNLRPIIKYGNQGCIVTGNTTTYNISGWHYWIHYIFIDNLEPGMKYSYQLGFMESDNKTIPYIYSNEMWTFKTMPARTNLQREFVYIYGDMGTFMPMGIEVMKAIVSDFVNNIDEQPDYVVHVGDIAYGGTGSEIEIQPIWDLFMNQIAPIASQIPYMTATGNHEKYFNYTSYQTRFFMPSKTDPSSFEIDGNFYFTLETNLVQWIFISTEHNYTKDTSQRLFLENALKQYQQKWEFKQRPWLIVVGHRPMYTSDKGSNSGRLQDELEPLLVEYGVDLAVWGHQHCYERTTPVKFNNVTDHDHFSPDGKVYKHNATTADQTSPIHLTIGMAGALINETWLPQPAWSHVRYATFGFGKLYIHNETHLQFKTILLDPTVVDVEDGFMIIRQF</sequence>
<comment type="caution">
    <text evidence="5">The sequence shown here is derived from an EMBL/GenBank/DDBJ whole genome shotgun (WGS) entry which is preliminary data.</text>
</comment>
<feature type="chain" id="PRO_5035957089" description="Purple acid phosphatase" evidence="3">
    <location>
        <begin position="19"/>
        <end position="535"/>
    </location>
</feature>
<dbReference type="InterPro" id="IPR004843">
    <property type="entry name" value="Calcineurin-like_PHP"/>
</dbReference>
<name>A0A815GE84_9BILA</name>
<dbReference type="InterPro" id="IPR015914">
    <property type="entry name" value="PAPs_N"/>
</dbReference>
<dbReference type="PANTHER" id="PTHR45867:SF10">
    <property type="entry name" value="PURPLE ACID PHOSPHATASE"/>
    <property type="match status" value="1"/>
</dbReference>
<dbReference type="InterPro" id="IPR041792">
    <property type="entry name" value="MPP_PAP"/>
</dbReference>
<dbReference type="Pfam" id="PF00149">
    <property type="entry name" value="Metallophos"/>
    <property type="match status" value="1"/>
</dbReference>
<comment type="catalytic activity">
    <reaction evidence="3">
        <text>a phosphate monoester + H2O = an alcohol + phosphate</text>
        <dbReference type="Rhea" id="RHEA:15017"/>
        <dbReference type="ChEBI" id="CHEBI:15377"/>
        <dbReference type="ChEBI" id="CHEBI:30879"/>
        <dbReference type="ChEBI" id="CHEBI:43474"/>
        <dbReference type="ChEBI" id="CHEBI:67140"/>
        <dbReference type="EC" id="3.1.3.2"/>
    </reaction>
</comment>
<dbReference type="InterPro" id="IPR025733">
    <property type="entry name" value="PAPs_C"/>
</dbReference>
<reference evidence="5" key="1">
    <citation type="submission" date="2021-02" db="EMBL/GenBank/DDBJ databases">
        <authorList>
            <person name="Nowell W R."/>
        </authorList>
    </citation>
    <scope>NUCLEOTIDE SEQUENCE</scope>
</reference>
<feature type="domain" description="EF-hand" evidence="4">
    <location>
        <begin position="18"/>
        <end position="53"/>
    </location>
</feature>
<feature type="signal peptide" evidence="3">
    <location>
        <begin position="1"/>
        <end position="18"/>
    </location>
</feature>
<dbReference type="CDD" id="cd00839">
    <property type="entry name" value="MPP_PAPs"/>
    <property type="match status" value="1"/>
</dbReference>